<dbReference type="SUPFAM" id="SSF54862">
    <property type="entry name" value="4Fe-4S ferredoxins"/>
    <property type="match status" value="1"/>
</dbReference>
<dbReference type="GO" id="GO:0061599">
    <property type="term" value="F:molybdopterin molybdotransferase activity"/>
    <property type="evidence" value="ECO:0007669"/>
    <property type="project" value="TreeGrafter"/>
</dbReference>
<dbReference type="PROSITE" id="PS51379">
    <property type="entry name" value="4FE4S_FER_2"/>
    <property type="match status" value="2"/>
</dbReference>
<dbReference type="EMBL" id="LAZR01032100">
    <property type="protein sequence ID" value="KKL51862.1"/>
    <property type="molecule type" value="Genomic_DNA"/>
</dbReference>
<protein>
    <recommendedName>
        <fullName evidence="1">4Fe-4S ferredoxin-type domain-containing protein</fullName>
    </recommendedName>
</protein>
<organism evidence="2">
    <name type="scientific">marine sediment metagenome</name>
    <dbReference type="NCBI Taxonomy" id="412755"/>
    <lineage>
        <taxon>unclassified sequences</taxon>
        <taxon>metagenomes</taxon>
        <taxon>ecological metagenomes</taxon>
    </lineage>
</organism>
<feature type="domain" description="4Fe-4S ferredoxin-type" evidence="1">
    <location>
        <begin position="88"/>
        <end position="117"/>
    </location>
</feature>
<dbReference type="PANTHER" id="PTHR10192:SF5">
    <property type="entry name" value="GEPHYRIN"/>
    <property type="match status" value="1"/>
</dbReference>
<reference evidence="2" key="1">
    <citation type="journal article" date="2015" name="Nature">
        <title>Complex archaea that bridge the gap between prokaryotes and eukaryotes.</title>
        <authorList>
            <person name="Spang A."/>
            <person name="Saw J.H."/>
            <person name="Jorgensen S.L."/>
            <person name="Zaremba-Niedzwiedzka K."/>
            <person name="Martijn J."/>
            <person name="Lind A.E."/>
            <person name="van Eijk R."/>
            <person name="Schleper C."/>
            <person name="Guy L."/>
            <person name="Ettema T.J."/>
        </authorList>
    </citation>
    <scope>NUCLEOTIDE SEQUENCE</scope>
</reference>
<dbReference type="InterPro" id="IPR005110">
    <property type="entry name" value="MoeA_linker/N"/>
</dbReference>
<feature type="domain" description="4Fe-4S ferredoxin-type" evidence="1">
    <location>
        <begin position="57"/>
        <end position="86"/>
    </location>
</feature>
<proteinExistence type="predicted"/>
<dbReference type="InterPro" id="IPR017896">
    <property type="entry name" value="4Fe4S_Fe-S-bd"/>
</dbReference>
<dbReference type="AlphaFoldDB" id="A0A0F9FLF5"/>
<dbReference type="PANTHER" id="PTHR10192">
    <property type="entry name" value="MOLYBDOPTERIN BIOSYNTHESIS PROTEIN"/>
    <property type="match status" value="1"/>
</dbReference>
<dbReference type="Pfam" id="PF03453">
    <property type="entry name" value="MoeA_N"/>
    <property type="match status" value="1"/>
</dbReference>
<dbReference type="GO" id="GO:0005829">
    <property type="term" value="C:cytosol"/>
    <property type="evidence" value="ECO:0007669"/>
    <property type="project" value="TreeGrafter"/>
</dbReference>
<dbReference type="Gene3D" id="3.90.105.10">
    <property type="entry name" value="Molybdopterin biosynthesis moea protein, domain 2"/>
    <property type="match status" value="1"/>
</dbReference>
<accession>A0A0F9FLF5</accession>
<name>A0A0F9FLF5_9ZZZZ</name>
<evidence type="ECO:0000313" key="2">
    <source>
        <dbReference type="EMBL" id="KKL51862.1"/>
    </source>
</evidence>
<gene>
    <name evidence="2" type="ORF">LCGC14_2291240</name>
</gene>
<evidence type="ECO:0000259" key="1">
    <source>
        <dbReference type="PROSITE" id="PS51379"/>
    </source>
</evidence>
<dbReference type="GO" id="GO:0006777">
    <property type="term" value="P:Mo-molybdopterin cofactor biosynthetic process"/>
    <property type="evidence" value="ECO:0007669"/>
    <property type="project" value="TreeGrafter"/>
</dbReference>
<dbReference type="Pfam" id="PF13187">
    <property type="entry name" value="Fer4_9"/>
    <property type="match status" value="1"/>
</dbReference>
<dbReference type="InterPro" id="IPR038987">
    <property type="entry name" value="MoeA-like"/>
</dbReference>
<sequence>MISVDEALAAVLNLVAPLETEAVPLRAANGRVLSKSVTAQRSQPPFAASSMDGYALRRAEVEPDACVGCRECMRVCQFGAIVYSASTIKVAIDQRRCYGCGICRSLCKKNAIRLNDRNRVPAAANLW</sequence>
<dbReference type="Gene3D" id="3.30.70.20">
    <property type="match status" value="1"/>
</dbReference>
<comment type="caution">
    <text evidence="2">The sequence shown here is derived from an EMBL/GenBank/DDBJ whole genome shotgun (WGS) entry which is preliminary data.</text>
</comment>